<accession>A0A814DNJ5</accession>
<keyword evidence="8" id="KW-0677">Repeat</keyword>
<dbReference type="Gene3D" id="3.30.60.90">
    <property type="match status" value="1"/>
</dbReference>
<dbReference type="Proteomes" id="UP000663879">
    <property type="component" value="Unassembled WGS sequence"/>
</dbReference>
<evidence type="ECO:0000256" key="7">
    <source>
        <dbReference type="ARBA" id="ARBA00022723"/>
    </source>
</evidence>
<dbReference type="SUPFAM" id="SSF159034">
    <property type="entry name" value="Mib/herc2 domain-like"/>
    <property type="match status" value="2"/>
</dbReference>
<comment type="subcellular location">
    <subcellularLocation>
        <location evidence="2">Cytoplasm</location>
    </subcellularLocation>
</comment>
<protein>
    <recommendedName>
        <fullName evidence="4">RING-type E3 ubiquitin transferase</fullName>
        <ecNumber evidence="4">2.3.2.27</ecNumber>
    </recommendedName>
</protein>
<dbReference type="InterPro" id="IPR000433">
    <property type="entry name" value="Znf_ZZ"/>
</dbReference>
<dbReference type="OrthoDB" id="2122982at2759"/>
<feature type="repeat" description="ANK" evidence="13">
    <location>
        <begin position="475"/>
        <end position="507"/>
    </location>
</feature>
<feature type="domain" description="ZZ-type" evidence="15">
    <location>
        <begin position="84"/>
        <end position="141"/>
    </location>
</feature>
<keyword evidence="11" id="KW-0862">Zinc</keyword>
<feature type="non-terminal residue" evidence="17">
    <location>
        <position position="627"/>
    </location>
</feature>
<keyword evidence="7" id="KW-0479">Metal-binding</keyword>
<feature type="domain" description="MIB/HERC2" evidence="16">
    <location>
        <begin position="152"/>
        <end position="228"/>
    </location>
</feature>
<dbReference type="GO" id="GO:0006897">
    <property type="term" value="P:endocytosis"/>
    <property type="evidence" value="ECO:0007669"/>
    <property type="project" value="TreeGrafter"/>
</dbReference>
<dbReference type="Gene3D" id="1.25.40.20">
    <property type="entry name" value="Ankyrin repeat-containing domain"/>
    <property type="match status" value="2"/>
</dbReference>
<dbReference type="PRINTS" id="PR01415">
    <property type="entry name" value="ANKYRIN"/>
</dbReference>
<keyword evidence="13" id="KW-0040">ANK repeat</keyword>
<reference evidence="17" key="1">
    <citation type="submission" date="2021-02" db="EMBL/GenBank/DDBJ databases">
        <authorList>
            <person name="Nowell W R."/>
        </authorList>
    </citation>
    <scope>NUCLEOTIDE SEQUENCE</scope>
    <source>
        <strain evidence="17">Ploen Becks lab</strain>
    </source>
</reference>
<dbReference type="UniPathway" id="UPA00143"/>
<comment type="pathway">
    <text evidence="3">Protein modification; protein ubiquitination.</text>
</comment>
<proteinExistence type="predicted"/>
<dbReference type="SUPFAM" id="SSF57850">
    <property type="entry name" value="RING/U-box"/>
    <property type="match status" value="1"/>
</dbReference>
<evidence type="ECO:0000256" key="12">
    <source>
        <dbReference type="ARBA" id="ARBA00023054"/>
    </source>
</evidence>
<organism evidence="17 18">
    <name type="scientific">Brachionus calyciflorus</name>
    <dbReference type="NCBI Taxonomy" id="104777"/>
    <lineage>
        <taxon>Eukaryota</taxon>
        <taxon>Metazoa</taxon>
        <taxon>Spiralia</taxon>
        <taxon>Gnathifera</taxon>
        <taxon>Rotifera</taxon>
        <taxon>Eurotatoria</taxon>
        <taxon>Monogononta</taxon>
        <taxon>Pseudotrocha</taxon>
        <taxon>Ploima</taxon>
        <taxon>Brachionidae</taxon>
        <taxon>Brachionus</taxon>
    </lineage>
</organism>
<dbReference type="InterPro" id="IPR036770">
    <property type="entry name" value="Ankyrin_rpt-contain_sf"/>
</dbReference>
<dbReference type="PROSITE" id="PS50088">
    <property type="entry name" value="ANK_REPEAT"/>
    <property type="match status" value="3"/>
</dbReference>
<dbReference type="GO" id="GO:0008270">
    <property type="term" value="F:zinc ion binding"/>
    <property type="evidence" value="ECO:0007669"/>
    <property type="project" value="UniProtKB-KW"/>
</dbReference>
<gene>
    <name evidence="17" type="ORF">OXX778_LOCUS14373</name>
</gene>
<dbReference type="SMART" id="SM00291">
    <property type="entry name" value="ZnF_ZZ"/>
    <property type="match status" value="1"/>
</dbReference>
<dbReference type="InterPro" id="IPR037252">
    <property type="entry name" value="Mib_Herc2_sf"/>
</dbReference>
<dbReference type="InterPro" id="IPR043145">
    <property type="entry name" value="Znf_ZZ_sf"/>
</dbReference>
<comment type="catalytic activity">
    <reaction evidence="1">
        <text>S-ubiquitinyl-[E2 ubiquitin-conjugating enzyme]-L-cysteine + [acceptor protein]-L-lysine = [E2 ubiquitin-conjugating enzyme]-L-cysteine + N(6)-ubiquitinyl-[acceptor protein]-L-lysine.</text>
        <dbReference type="EC" id="2.3.2.27"/>
    </reaction>
</comment>
<comment type="caution">
    <text evidence="17">The sequence shown here is derived from an EMBL/GenBank/DDBJ whole genome shotgun (WGS) entry which is preliminary data.</text>
</comment>
<evidence type="ECO:0000256" key="10">
    <source>
        <dbReference type="ARBA" id="ARBA00022786"/>
    </source>
</evidence>
<evidence type="ECO:0000256" key="4">
    <source>
        <dbReference type="ARBA" id="ARBA00012483"/>
    </source>
</evidence>
<dbReference type="PROSITE" id="PS50135">
    <property type="entry name" value="ZF_ZZ_2"/>
    <property type="match status" value="1"/>
</dbReference>
<evidence type="ECO:0000256" key="11">
    <source>
        <dbReference type="ARBA" id="ARBA00022833"/>
    </source>
</evidence>
<dbReference type="Gene3D" id="2.30.30.40">
    <property type="entry name" value="SH3 Domains"/>
    <property type="match status" value="2"/>
</dbReference>
<dbReference type="PROSITE" id="PS51416">
    <property type="entry name" value="MIB_HERC2"/>
    <property type="match status" value="2"/>
</dbReference>
<dbReference type="GO" id="GO:0016567">
    <property type="term" value="P:protein ubiquitination"/>
    <property type="evidence" value="ECO:0007669"/>
    <property type="project" value="UniProtKB-UniPathway"/>
</dbReference>
<dbReference type="Pfam" id="PF18346">
    <property type="entry name" value="SH3_15"/>
    <property type="match status" value="1"/>
</dbReference>
<dbReference type="Pfam" id="PF00569">
    <property type="entry name" value="ZZ"/>
    <property type="match status" value="1"/>
</dbReference>
<dbReference type="EMBL" id="CAJNOC010002949">
    <property type="protein sequence ID" value="CAF0959555.1"/>
    <property type="molecule type" value="Genomic_DNA"/>
</dbReference>
<dbReference type="GO" id="GO:0061630">
    <property type="term" value="F:ubiquitin protein ligase activity"/>
    <property type="evidence" value="ECO:0007669"/>
    <property type="project" value="UniProtKB-EC"/>
</dbReference>
<evidence type="ECO:0000256" key="6">
    <source>
        <dbReference type="ARBA" id="ARBA00022679"/>
    </source>
</evidence>
<dbReference type="Pfam" id="PF12796">
    <property type="entry name" value="Ank_2"/>
    <property type="match status" value="2"/>
</dbReference>
<evidence type="ECO:0000256" key="1">
    <source>
        <dbReference type="ARBA" id="ARBA00000900"/>
    </source>
</evidence>
<evidence type="ECO:0000256" key="5">
    <source>
        <dbReference type="ARBA" id="ARBA00022490"/>
    </source>
</evidence>
<dbReference type="GO" id="GO:0005737">
    <property type="term" value="C:cytoplasm"/>
    <property type="evidence" value="ECO:0007669"/>
    <property type="project" value="UniProtKB-SubCell"/>
</dbReference>
<evidence type="ECO:0000256" key="2">
    <source>
        <dbReference type="ARBA" id="ARBA00004496"/>
    </source>
</evidence>
<dbReference type="SMART" id="SM00248">
    <property type="entry name" value="ANK"/>
    <property type="match status" value="5"/>
</dbReference>
<evidence type="ECO:0000256" key="14">
    <source>
        <dbReference type="PROSITE-ProRule" id="PRU00228"/>
    </source>
</evidence>
<keyword evidence="12" id="KW-0175">Coiled coil</keyword>
<evidence type="ECO:0000313" key="18">
    <source>
        <dbReference type="Proteomes" id="UP000663879"/>
    </source>
</evidence>
<evidence type="ECO:0000259" key="15">
    <source>
        <dbReference type="PROSITE" id="PS50135"/>
    </source>
</evidence>
<dbReference type="AlphaFoldDB" id="A0A814DNJ5"/>
<dbReference type="PROSITE" id="PS50297">
    <property type="entry name" value="ANK_REP_REGION"/>
    <property type="match status" value="3"/>
</dbReference>
<sequence>MTSKNNLNVESNPLVKFIGSRVVRGPGWKWGEQDGGEGHVGTIKDFKSVEEVVVVWDNGTLANYRCSGEFDIRIFEPSPCGLYHENIKCNECGQDPLYGIRWVCADCLANENKNINLCSKCYHDDKHQLKHRFYRILTSASDKVLIESRKKSKKISYKGIYPGAKVVRGIDWSWDSQDYDSKGKVIQIKDWNQKSPLGGVYVQWENGIRNFYQMNLKEMSHLRSVKDAIGGYFYKDHLPVLGDNQFKKFKKNTQDLRSDSVNKEVGDFKMREINGSKNTLLVTKLKNSETFCLISDSNSLKLNDRVTINLDFEIVQSLQAGHGGWCQDMVECLGNSGIITGVKMNSDFEVTYPSGNKWIINPAVLTLAEKSTIKHDQNSNNNNLVTDNSNESKCSIQNSNLIDFNNNLSKNTEITNLDVQINSDHHGESPEAMLPVILLTCDLNEELVKAAANGDLEKCEYILGLPSADVNCLFSGHSAIHAASQNGHLEIIKLLIRYNVDVELEDKDGDRAIHHAAFGNEPKVIELLCNENVIDSKATSSKSPIDSNTIKSKLNHLELNSRNKKMQTALHIAVNKGHIDVVKVLLNLGAHTSLQDIDGDTPLHDAITKKNYDIIKLLLDDNADVST</sequence>
<dbReference type="PANTHER" id="PTHR24202">
    <property type="entry name" value="E3 UBIQUITIN-PROTEIN LIGASE MIB2"/>
    <property type="match status" value="1"/>
</dbReference>
<dbReference type="InterPro" id="IPR002110">
    <property type="entry name" value="Ankyrin_rpt"/>
</dbReference>
<evidence type="ECO:0000256" key="9">
    <source>
        <dbReference type="ARBA" id="ARBA00022771"/>
    </source>
</evidence>
<evidence type="ECO:0000313" key="17">
    <source>
        <dbReference type="EMBL" id="CAF0959555.1"/>
    </source>
</evidence>
<evidence type="ECO:0000256" key="13">
    <source>
        <dbReference type="PROSITE-ProRule" id="PRU00023"/>
    </source>
</evidence>
<dbReference type="InterPro" id="IPR040847">
    <property type="entry name" value="SH3_15"/>
</dbReference>
<feature type="repeat" description="ANK" evidence="13">
    <location>
        <begin position="565"/>
        <end position="597"/>
    </location>
</feature>
<dbReference type="EC" id="2.3.2.27" evidence="4"/>
<keyword evidence="5" id="KW-0963">Cytoplasm</keyword>
<keyword evidence="10" id="KW-0833">Ubl conjugation pathway</keyword>
<dbReference type="InterPro" id="IPR010606">
    <property type="entry name" value="Mib_Herc2"/>
</dbReference>
<dbReference type="Pfam" id="PF06701">
    <property type="entry name" value="MIB_HERC2"/>
    <property type="match status" value="2"/>
</dbReference>
<dbReference type="PANTHER" id="PTHR24202:SF53">
    <property type="entry name" value="E3 UBIQUITIN-PROTEIN LIGASE MIB1"/>
    <property type="match status" value="1"/>
</dbReference>
<keyword evidence="6" id="KW-0808">Transferase</keyword>
<evidence type="ECO:0000256" key="8">
    <source>
        <dbReference type="ARBA" id="ARBA00022737"/>
    </source>
</evidence>
<keyword evidence="18" id="KW-1185">Reference proteome</keyword>
<dbReference type="SUPFAM" id="SSF48403">
    <property type="entry name" value="Ankyrin repeat"/>
    <property type="match status" value="1"/>
</dbReference>
<keyword evidence="9 14" id="KW-0863">Zinc-finger</keyword>
<feature type="domain" description="MIB/HERC2" evidence="16">
    <location>
        <begin position="9"/>
        <end position="78"/>
    </location>
</feature>
<evidence type="ECO:0000256" key="3">
    <source>
        <dbReference type="ARBA" id="ARBA00004906"/>
    </source>
</evidence>
<evidence type="ECO:0000259" key="16">
    <source>
        <dbReference type="PROSITE" id="PS51416"/>
    </source>
</evidence>
<feature type="repeat" description="ANK" evidence="13">
    <location>
        <begin position="598"/>
        <end position="627"/>
    </location>
</feature>
<dbReference type="GO" id="GO:0007219">
    <property type="term" value="P:Notch signaling pathway"/>
    <property type="evidence" value="ECO:0007669"/>
    <property type="project" value="TreeGrafter"/>
</dbReference>
<name>A0A814DNJ5_9BILA</name>